<dbReference type="RefSeq" id="WP_179267724.1">
    <property type="nucleotide sequence ID" value="NZ_CP058579.1"/>
</dbReference>
<reference evidence="4 5" key="1">
    <citation type="submission" date="2020-06" db="EMBL/GenBank/DDBJ databases">
        <title>NJ-3-1, isolated from saline soil.</title>
        <authorList>
            <person name="Cui H.L."/>
            <person name="Shi X."/>
        </authorList>
    </citation>
    <scope>NUCLEOTIDE SEQUENCE [LARGE SCALE GENOMIC DNA]</scope>
    <source>
        <strain evidence="4 5">NJ-3-1</strain>
    </source>
</reference>
<organism evidence="4 5">
    <name type="scientific">Halorarum salinum</name>
    <dbReference type="NCBI Taxonomy" id="2743089"/>
    <lineage>
        <taxon>Archaea</taxon>
        <taxon>Methanobacteriati</taxon>
        <taxon>Methanobacteriota</taxon>
        <taxon>Stenosarchaea group</taxon>
        <taxon>Halobacteria</taxon>
        <taxon>Halobacteriales</taxon>
        <taxon>Haloferacaceae</taxon>
        <taxon>Halorarum</taxon>
    </lineage>
</organism>
<dbReference type="EMBL" id="CP058579">
    <property type="protein sequence ID" value="QLG61140.1"/>
    <property type="molecule type" value="Genomic_DNA"/>
</dbReference>
<dbReference type="OrthoDB" id="23397at2157"/>
<protein>
    <recommendedName>
        <fullName evidence="6">Phosphoenolpyruvate synthase</fullName>
    </recommendedName>
</protein>
<evidence type="ECO:0008006" key="6">
    <source>
        <dbReference type="Google" id="ProtNLM"/>
    </source>
</evidence>
<dbReference type="InterPro" id="IPR051549">
    <property type="entry name" value="PEP_Utilizing_Enz"/>
</dbReference>
<feature type="region of interest" description="Disordered" evidence="1">
    <location>
        <begin position="1"/>
        <end position="20"/>
    </location>
</feature>
<dbReference type="GO" id="GO:0016301">
    <property type="term" value="F:kinase activity"/>
    <property type="evidence" value="ECO:0007669"/>
    <property type="project" value="InterPro"/>
</dbReference>
<evidence type="ECO:0000256" key="1">
    <source>
        <dbReference type="SAM" id="MobiDB-lite"/>
    </source>
</evidence>
<dbReference type="KEGG" id="halu:HUG12_05090"/>
<dbReference type="SUPFAM" id="SSF52009">
    <property type="entry name" value="Phosphohistidine domain"/>
    <property type="match status" value="1"/>
</dbReference>
<dbReference type="PANTHER" id="PTHR43615">
    <property type="entry name" value="PHOSPHOENOLPYRUVATE SYNTHASE-RELATED"/>
    <property type="match status" value="1"/>
</dbReference>
<dbReference type="Gene3D" id="3.50.30.10">
    <property type="entry name" value="Phosphohistidine domain"/>
    <property type="match status" value="1"/>
</dbReference>
<dbReference type="SUPFAM" id="SSF56059">
    <property type="entry name" value="Glutathione synthetase ATP-binding domain-like"/>
    <property type="match status" value="1"/>
</dbReference>
<dbReference type="Proteomes" id="UP000509626">
    <property type="component" value="Chromosome"/>
</dbReference>
<dbReference type="GeneID" id="56036811"/>
<evidence type="ECO:0000313" key="5">
    <source>
        <dbReference type="Proteomes" id="UP000509626"/>
    </source>
</evidence>
<dbReference type="GO" id="GO:0005524">
    <property type="term" value="F:ATP binding"/>
    <property type="evidence" value="ECO:0007669"/>
    <property type="project" value="InterPro"/>
</dbReference>
<accession>A0A7D5QAP9</accession>
<gene>
    <name evidence="4" type="ORF">HUG12_05090</name>
</gene>
<dbReference type="PANTHER" id="PTHR43615:SF1">
    <property type="entry name" value="PPDK_N DOMAIN-CONTAINING PROTEIN"/>
    <property type="match status" value="1"/>
</dbReference>
<dbReference type="InterPro" id="IPR013815">
    <property type="entry name" value="ATP_grasp_subdomain_1"/>
</dbReference>
<dbReference type="AlphaFoldDB" id="A0A7D5QAP9"/>
<dbReference type="Pfam" id="PF01326">
    <property type="entry name" value="PPDK_N"/>
    <property type="match status" value="1"/>
</dbReference>
<feature type="region of interest" description="Disordered" evidence="1">
    <location>
        <begin position="738"/>
        <end position="761"/>
    </location>
</feature>
<feature type="domain" description="PEP-utilising enzyme mobile" evidence="2">
    <location>
        <begin position="783"/>
        <end position="853"/>
    </location>
</feature>
<evidence type="ECO:0000259" key="3">
    <source>
        <dbReference type="Pfam" id="PF01326"/>
    </source>
</evidence>
<keyword evidence="5" id="KW-1185">Reference proteome</keyword>
<name>A0A7D5QAP9_9EURY</name>
<dbReference type="Gene3D" id="3.30.470.20">
    <property type="entry name" value="ATP-grasp fold, B domain"/>
    <property type="match status" value="1"/>
</dbReference>
<dbReference type="InterPro" id="IPR008279">
    <property type="entry name" value="PEP-util_enz_mobile_dom"/>
</dbReference>
<dbReference type="InterPro" id="IPR036637">
    <property type="entry name" value="Phosphohistidine_dom_sf"/>
</dbReference>
<proteinExistence type="predicted"/>
<dbReference type="Gene3D" id="3.30.1490.20">
    <property type="entry name" value="ATP-grasp fold, A domain"/>
    <property type="match status" value="1"/>
</dbReference>
<sequence length="880" mass="94998">MPDPVLPLGDPVASEPSVSGGKGATLARLLALDLPVPDGVVVTTEAYRDLVDDAGIETLFEDLDEAIGSGEDDAQFEVAAELRDAIRSRPLPSDVVDALDRSLPDGPYAVRSSATSEDLPEASFAGQYDTHVGVERGEELHATVLGCMASLFTDRAVAYRARNGVPTATVRMAVVVQRLVEPDVSGILFSADPISGNRTVSVVDAGPGRGEAQVSGRTTADSIRYDRRREEVVDYRVGEGRTERVLGEDDVRALAAVGARIEDALGAPQDVEWAMRDGELYVLQARPITALFPVPEPRAAEGRTQVYYSVGHRQGMPDAMPPLVLDGWRDLTERVGRTFGLSRRVAATAGGRLYVDLTAYLRDPRLRERVLANFHLVDDPAGDALGTLLAKREEDFPLRDPTPLGYLRALRPTVRVLRAAWPILRSLPRALLVEDPAGTSDRVRAAYETASEGAVARIRSRDTTAERLAAANDELVGSLGWLLEPFYPPFLAGMLAGRLLRRLFPDRREEVDALALGIRNDVVYRMTMELGDLADVARGSPAVAAAVRDGASLADLESVDGSGPFLEEFDGFLDEYGFRAVGEIDWSRPRYREDPRPLLNVVGGYLETGGTGEHRRTAERLKTRAREAERTLVREAGPLTRPLVKRLAAVHRNAIGIREHPKFWFARLLAELRERTLAAGEELASSGALPDAEAVWLLTADELRAGIEDPRTLVGVDIARRRRDFERFERLDAPRVVTSDGEVPRPGPAGAESEATLSGTGAAPGVVEGVVRVVTDPGAERLDRGEVLVAPYTDPGWTPLFLNAAAVVTEVGGRLTHGSLVAREYGIPAVVAVADATTRLHTGDRVRVDGGRGVVEVLEEASAGAELAGAARRKKSPRDG</sequence>
<evidence type="ECO:0000313" key="4">
    <source>
        <dbReference type="EMBL" id="QLG61140.1"/>
    </source>
</evidence>
<dbReference type="Pfam" id="PF00391">
    <property type="entry name" value="PEP-utilizers"/>
    <property type="match status" value="1"/>
</dbReference>
<feature type="domain" description="Pyruvate phosphate dikinase AMP/ATP-binding" evidence="3">
    <location>
        <begin position="20"/>
        <end position="290"/>
    </location>
</feature>
<dbReference type="InterPro" id="IPR002192">
    <property type="entry name" value="PPDK_AMP/ATP-bd"/>
</dbReference>
<evidence type="ECO:0000259" key="2">
    <source>
        <dbReference type="Pfam" id="PF00391"/>
    </source>
</evidence>